<organism evidence="1 2">
    <name type="scientific">Lacinutrix neustonica</name>
    <dbReference type="NCBI Taxonomy" id="2980107"/>
    <lineage>
        <taxon>Bacteria</taxon>
        <taxon>Pseudomonadati</taxon>
        <taxon>Bacteroidota</taxon>
        <taxon>Flavobacteriia</taxon>
        <taxon>Flavobacteriales</taxon>
        <taxon>Flavobacteriaceae</taxon>
        <taxon>Lacinutrix</taxon>
    </lineage>
</organism>
<dbReference type="AlphaFoldDB" id="A0A9E8N0N8"/>
<name>A0A9E8N0N8_9FLAO</name>
<sequence length="151" mass="16743">MKKIIHTVTLLCITTMVYSQEQKEANNTAIDGVSTFGRLGSDCSGRGICSFTTSTNKSQPNTRLIYNEDNTVTFFIDRTKITTEDVYKIIGGKITEHSKGDAFTFILEASLELDSSMLSKLEITLPITTILKGNYPVAITNESFIMTLKIQ</sequence>
<proteinExistence type="predicted"/>
<gene>
    <name evidence="1" type="ORF">N7U66_09985</name>
</gene>
<evidence type="ECO:0000313" key="1">
    <source>
        <dbReference type="EMBL" id="WAC03719.1"/>
    </source>
</evidence>
<keyword evidence="2" id="KW-1185">Reference proteome</keyword>
<protein>
    <submittedName>
        <fullName evidence="1">Uncharacterized protein</fullName>
    </submittedName>
</protein>
<accession>A0A9E8N0N8</accession>
<dbReference type="EMBL" id="CP113088">
    <property type="protein sequence ID" value="WAC03719.1"/>
    <property type="molecule type" value="Genomic_DNA"/>
</dbReference>
<dbReference type="RefSeq" id="WP_267678354.1">
    <property type="nucleotide sequence ID" value="NZ_CP113088.1"/>
</dbReference>
<reference evidence="1" key="1">
    <citation type="submission" date="2022-11" db="EMBL/GenBank/DDBJ databases">
        <title>Lacinutrix neustonica HL-RS19T sp. nov., isolated from the surface microlayer sample of brackish Lake Shihwa.</title>
        <authorList>
            <person name="Choi J.Y."/>
            <person name="Hwang C.Y."/>
        </authorList>
    </citation>
    <scope>NUCLEOTIDE SEQUENCE</scope>
    <source>
        <strain evidence="1">HL-RS19</strain>
    </source>
</reference>
<evidence type="ECO:0000313" key="2">
    <source>
        <dbReference type="Proteomes" id="UP001164705"/>
    </source>
</evidence>
<dbReference type="KEGG" id="lnu:N7U66_09985"/>
<dbReference type="Proteomes" id="UP001164705">
    <property type="component" value="Chromosome"/>
</dbReference>